<dbReference type="SUPFAM" id="SSF51206">
    <property type="entry name" value="cAMP-binding domain-like"/>
    <property type="match status" value="1"/>
</dbReference>
<comment type="caution">
    <text evidence="2">The sequence shown here is derived from an EMBL/GenBank/DDBJ whole genome shotgun (WGS) entry which is preliminary data.</text>
</comment>
<protein>
    <submittedName>
        <fullName evidence="2">Crp/Fnr family transcriptional regulator</fullName>
    </submittedName>
</protein>
<accession>A0ABW7IYD1</accession>
<proteinExistence type="predicted"/>
<feature type="domain" description="Cyclic nucleotide-binding" evidence="1">
    <location>
        <begin position="1"/>
        <end position="66"/>
    </location>
</feature>
<dbReference type="Pfam" id="PF00027">
    <property type="entry name" value="cNMP_binding"/>
    <property type="match status" value="1"/>
</dbReference>
<sequence length="182" mass="20880">MDFNSLLKTKGIRIEKEKGEHVFMQGQPDRCLYFVQSGLLKAYYTSDQGKESIKSFLLPNDTIGSLVSFHTQDACSFSLLCLESSVLYKLTFEVIQYYVQQDLELANNMLEFLLGLAVKKEQREYEFLCLSAEQRFFKLEKYQPTLIDKVTQNDLAHYLGVTAVGLSRIKKRAHTNGLLSRA</sequence>
<dbReference type="InterPro" id="IPR018490">
    <property type="entry name" value="cNMP-bd_dom_sf"/>
</dbReference>
<evidence type="ECO:0000313" key="2">
    <source>
        <dbReference type="EMBL" id="MFH0266549.1"/>
    </source>
</evidence>
<dbReference type="InterPro" id="IPR014710">
    <property type="entry name" value="RmlC-like_jellyroll"/>
</dbReference>
<organism evidence="2 3">
    <name type="scientific">Vibrio rumoiensis</name>
    <dbReference type="NCBI Taxonomy" id="76258"/>
    <lineage>
        <taxon>Bacteria</taxon>
        <taxon>Pseudomonadati</taxon>
        <taxon>Pseudomonadota</taxon>
        <taxon>Gammaproteobacteria</taxon>
        <taxon>Vibrionales</taxon>
        <taxon>Vibrionaceae</taxon>
        <taxon>Vibrio</taxon>
    </lineage>
</organism>
<dbReference type="EMBL" id="JBIHSN010000003">
    <property type="protein sequence ID" value="MFH0266549.1"/>
    <property type="molecule type" value="Genomic_DNA"/>
</dbReference>
<dbReference type="Proteomes" id="UP001607151">
    <property type="component" value="Unassembled WGS sequence"/>
</dbReference>
<gene>
    <name evidence="2" type="ORF">ACGRQ9_13965</name>
</gene>
<dbReference type="PROSITE" id="PS50042">
    <property type="entry name" value="CNMP_BINDING_3"/>
    <property type="match status" value="1"/>
</dbReference>
<name>A0ABW7IYD1_9VIBR</name>
<keyword evidence="3" id="KW-1185">Reference proteome</keyword>
<reference evidence="2 3" key="1">
    <citation type="submission" date="2024-10" db="EMBL/GenBank/DDBJ databases">
        <authorList>
            <person name="Yibar A."/>
            <person name="Saticioglu I.B."/>
            <person name="Duman M."/>
            <person name="Ajmi N."/>
            <person name="Gurler F."/>
            <person name="Ay H."/>
            <person name="Onuk E."/>
            <person name="Guler S."/>
            <person name="Romalde J.L."/>
        </authorList>
    </citation>
    <scope>NUCLEOTIDE SEQUENCE [LARGE SCALE GENOMIC DNA]</scope>
    <source>
        <strain evidence="2 3">14-MA-B</strain>
    </source>
</reference>
<dbReference type="Gene3D" id="2.60.120.10">
    <property type="entry name" value="Jelly Rolls"/>
    <property type="match status" value="1"/>
</dbReference>
<evidence type="ECO:0000259" key="1">
    <source>
        <dbReference type="PROSITE" id="PS50042"/>
    </source>
</evidence>
<dbReference type="RefSeq" id="WP_394608273.1">
    <property type="nucleotide sequence ID" value="NZ_JBIHSN010000003.1"/>
</dbReference>
<evidence type="ECO:0000313" key="3">
    <source>
        <dbReference type="Proteomes" id="UP001607151"/>
    </source>
</evidence>
<dbReference type="InterPro" id="IPR000595">
    <property type="entry name" value="cNMP-bd_dom"/>
</dbReference>
<dbReference type="CDD" id="cd00038">
    <property type="entry name" value="CAP_ED"/>
    <property type="match status" value="1"/>
</dbReference>